<evidence type="ECO:0000256" key="7">
    <source>
        <dbReference type="ARBA" id="ARBA00022842"/>
    </source>
</evidence>
<dbReference type="UniPathway" id="UPA00057">
    <property type="reaction ID" value="UER00098"/>
</dbReference>
<keyword evidence="5 11" id="KW-0418">Kinase</keyword>
<evidence type="ECO:0000256" key="10">
    <source>
        <dbReference type="ARBA" id="ARBA00029438"/>
    </source>
</evidence>
<evidence type="ECO:0000256" key="4">
    <source>
        <dbReference type="ARBA" id="ARBA00022741"/>
    </source>
</evidence>
<comment type="caution">
    <text evidence="14">The sequence shown here is derived from an EMBL/GenBank/DDBJ whole genome shotgun (WGS) entry which is preliminary data.</text>
</comment>
<evidence type="ECO:0000256" key="2">
    <source>
        <dbReference type="ARBA" id="ARBA00022516"/>
    </source>
</evidence>
<comment type="similarity">
    <text evidence="11">Belongs to the GHMP kinase family. Mevalonate kinase subfamily.</text>
</comment>
<dbReference type="InterPro" id="IPR006204">
    <property type="entry name" value="GHMP_kinase_N_dom"/>
</dbReference>
<dbReference type="Proteomes" id="UP000470772">
    <property type="component" value="Unassembled WGS sequence"/>
</dbReference>
<dbReference type="GO" id="GO:0005524">
    <property type="term" value="F:ATP binding"/>
    <property type="evidence" value="ECO:0007669"/>
    <property type="project" value="UniProtKB-UniRule"/>
</dbReference>
<dbReference type="InterPro" id="IPR036554">
    <property type="entry name" value="GHMP_kinase_C_sf"/>
</dbReference>
<dbReference type="PRINTS" id="PR00959">
    <property type="entry name" value="MEVGALKINASE"/>
</dbReference>
<dbReference type="GO" id="GO:0000287">
    <property type="term" value="F:magnesium ion binding"/>
    <property type="evidence" value="ECO:0007669"/>
    <property type="project" value="UniProtKB-UniRule"/>
</dbReference>
<accession>A0A6A9QJ63</accession>
<feature type="domain" description="GHMP kinase C-terminal" evidence="13">
    <location>
        <begin position="219"/>
        <end position="284"/>
    </location>
</feature>
<comment type="caution">
    <text evidence="11">Lacks conserved residue(s) required for the propagation of feature annotation.</text>
</comment>
<keyword evidence="7 11" id="KW-0460">Magnesium</keyword>
<name>A0A6A9QJ63_SULME</name>
<sequence length="312" mass="33863">MIIEASVPLKLTLFGEHAVVYGKPAIAATISEFLKVKVTKSDRFTVVSPSLNLKGVKVNLDDMKVENEQVSRLLNYVSESIKAVGNEPVKVEIESPVEPSVGLGTSAAVIVGTIAAYSTFLGNQLTKEEIAMKSHEVELKVQGIGSRMDTYVESLGGIILFNGNKEERLESKLSFVSGYFKRSMTTAEMLRKVKEFKEKNNNLFSRIIDSIGDLVMEAKEYMVNNDEDGIGRLMYVNHGLLFSMGVTVPEVDEVISRARNVGIKGAKISGGGAGGSVIMTPDPPSAFLLRSFGAYVINASFSEGGVTIKRIR</sequence>
<dbReference type="PANTHER" id="PTHR43290:SF2">
    <property type="entry name" value="MEVALONATE KINASE"/>
    <property type="match status" value="1"/>
</dbReference>
<dbReference type="Gene3D" id="3.30.230.10">
    <property type="match status" value="1"/>
</dbReference>
<keyword evidence="9 11" id="KW-0414">Isoprene biosynthesis</keyword>
<evidence type="ECO:0000256" key="3">
    <source>
        <dbReference type="ARBA" id="ARBA00022679"/>
    </source>
</evidence>
<keyword evidence="6 11" id="KW-0067">ATP-binding</keyword>
<evidence type="ECO:0000313" key="15">
    <source>
        <dbReference type="Proteomes" id="UP000470772"/>
    </source>
</evidence>
<comment type="function">
    <text evidence="11">Catalyzes the phosphorylation of (R)-mevalonate (MVA) to (R)-mevalonate 5-phosphate (MVAP). Functions in the mevalonate (MVA) pathway leading to isopentenyl diphosphate (IPP), a key precursor for the biosynthesis of isoprenoid compounds such as archaeal membrane lipids.</text>
</comment>
<feature type="domain" description="GHMP kinase N-terminal" evidence="12">
    <location>
        <begin position="75"/>
        <end position="157"/>
    </location>
</feature>
<dbReference type="SUPFAM" id="SSF55060">
    <property type="entry name" value="GHMP Kinase, C-terminal domain"/>
    <property type="match status" value="1"/>
</dbReference>
<keyword evidence="1 11" id="KW-0963">Cytoplasm</keyword>
<dbReference type="PANTHER" id="PTHR43290">
    <property type="entry name" value="MEVALONATE KINASE"/>
    <property type="match status" value="1"/>
</dbReference>
<gene>
    <name evidence="11 14" type="primary">mvk</name>
    <name evidence="14" type="ORF">GC250_02025</name>
</gene>
<organism evidence="14 15">
    <name type="scientific">Sulfuracidifex metallicus DSM 6482 = JCM 9184</name>
    <dbReference type="NCBI Taxonomy" id="523847"/>
    <lineage>
        <taxon>Archaea</taxon>
        <taxon>Thermoproteota</taxon>
        <taxon>Thermoprotei</taxon>
        <taxon>Sulfolobales</taxon>
        <taxon>Sulfolobaceae</taxon>
        <taxon>Sulfuracidifex</taxon>
    </lineage>
</organism>
<keyword evidence="3 11" id="KW-0808">Transferase</keyword>
<dbReference type="SUPFAM" id="SSF54211">
    <property type="entry name" value="Ribosomal protein S5 domain 2-like"/>
    <property type="match status" value="1"/>
</dbReference>
<proteinExistence type="inferred from homology"/>
<comment type="pathway">
    <text evidence="10 11">Isoprenoid biosynthesis; isopentenyl diphosphate biosynthesis via mevalonate pathway; isopentenyl diphosphate from (R)-mevalonate: step 1/3.</text>
</comment>
<dbReference type="RefSeq" id="WP_054838081.1">
    <property type="nucleotide sequence ID" value="NZ_BBBY01000005.1"/>
</dbReference>
<dbReference type="Pfam" id="PF08544">
    <property type="entry name" value="GHMP_kinases_C"/>
    <property type="match status" value="1"/>
</dbReference>
<dbReference type="AlphaFoldDB" id="A0A6A9QJ63"/>
<evidence type="ECO:0000256" key="11">
    <source>
        <dbReference type="HAMAP-Rule" id="MF_00217"/>
    </source>
</evidence>
<dbReference type="GO" id="GO:0019287">
    <property type="term" value="P:isopentenyl diphosphate biosynthetic process, mevalonate pathway"/>
    <property type="evidence" value="ECO:0007669"/>
    <property type="project" value="UniProtKB-UniRule"/>
</dbReference>
<comment type="subcellular location">
    <subcellularLocation>
        <location evidence="11">Cytoplasm</location>
    </subcellularLocation>
</comment>
<keyword evidence="8 11" id="KW-0443">Lipid metabolism</keyword>
<dbReference type="InterPro" id="IPR014721">
    <property type="entry name" value="Ribsml_uS5_D2-typ_fold_subgr"/>
</dbReference>
<comment type="subunit">
    <text evidence="11">Homodimer.</text>
</comment>
<dbReference type="InterPro" id="IPR013750">
    <property type="entry name" value="GHMP_kinase_C_dom"/>
</dbReference>
<dbReference type="HAMAP" id="MF_00217">
    <property type="entry name" value="Mevalonate_kinase"/>
    <property type="match status" value="1"/>
</dbReference>
<dbReference type="GO" id="GO:0005829">
    <property type="term" value="C:cytosol"/>
    <property type="evidence" value="ECO:0007669"/>
    <property type="project" value="TreeGrafter"/>
</dbReference>
<dbReference type="NCBIfam" id="TIGR00549">
    <property type="entry name" value="mevalon_kin"/>
    <property type="match status" value="1"/>
</dbReference>
<reference evidence="14 15" key="1">
    <citation type="submission" date="2019-10" db="EMBL/GenBank/DDBJ databases">
        <title>Sequencing and Assembly of Multiple Reported Metal-Biooxidizing Members of the Extremely Thermoacidophilic Archaeal Family Sulfolobaceae.</title>
        <authorList>
            <person name="Counts J.A."/>
            <person name="Kelly R.M."/>
        </authorList>
    </citation>
    <scope>NUCLEOTIDE SEQUENCE [LARGE SCALE GENOMIC DNA]</scope>
    <source>
        <strain evidence="14 15">DSM 6482</strain>
    </source>
</reference>
<dbReference type="GO" id="GO:0004496">
    <property type="term" value="F:mevalonate kinase activity"/>
    <property type="evidence" value="ECO:0007669"/>
    <property type="project" value="UniProtKB-UniRule"/>
</dbReference>
<evidence type="ECO:0000313" key="14">
    <source>
        <dbReference type="EMBL" id="MUN28270.1"/>
    </source>
</evidence>
<evidence type="ECO:0000256" key="8">
    <source>
        <dbReference type="ARBA" id="ARBA00023098"/>
    </source>
</evidence>
<dbReference type="InterPro" id="IPR022937">
    <property type="entry name" value="Mevalonate_kinase_arc"/>
</dbReference>
<comment type="cofactor">
    <cofactor evidence="11">
        <name>Mg(2+)</name>
        <dbReference type="ChEBI" id="CHEBI:18420"/>
    </cofactor>
</comment>
<dbReference type="EMBL" id="WGGD01000005">
    <property type="protein sequence ID" value="MUN28270.1"/>
    <property type="molecule type" value="Genomic_DNA"/>
</dbReference>
<keyword evidence="4 11" id="KW-0547">Nucleotide-binding</keyword>
<evidence type="ECO:0000259" key="12">
    <source>
        <dbReference type="Pfam" id="PF00288"/>
    </source>
</evidence>
<evidence type="ECO:0000256" key="9">
    <source>
        <dbReference type="ARBA" id="ARBA00023229"/>
    </source>
</evidence>
<dbReference type="OrthoDB" id="19001at2157"/>
<dbReference type="EC" id="2.7.1.36" evidence="11"/>
<evidence type="ECO:0000256" key="5">
    <source>
        <dbReference type="ARBA" id="ARBA00022777"/>
    </source>
</evidence>
<keyword evidence="15" id="KW-1185">Reference proteome</keyword>
<dbReference type="Gene3D" id="3.30.70.890">
    <property type="entry name" value="GHMP kinase, C-terminal domain"/>
    <property type="match status" value="1"/>
</dbReference>
<comment type="catalytic activity">
    <reaction evidence="11">
        <text>(R)-mevalonate + ATP = (R)-5-phosphomevalonate + ADP + H(+)</text>
        <dbReference type="Rhea" id="RHEA:17065"/>
        <dbReference type="ChEBI" id="CHEBI:15378"/>
        <dbReference type="ChEBI" id="CHEBI:30616"/>
        <dbReference type="ChEBI" id="CHEBI:36464"/>
        <dbReference type="ChEBI" id="CHEBI:58146"/>
        <dbReference type="ChEBI" id="CHEBI:456216"/>
        <dbReference type="EC" id="2.7.1.36"/>
    </reaction>
</comment>
<keyword evidence="2 11" id="KW-0444">Lipid biosynthesis</keyword>
<dbReference type="InterPro" id="IPR006205">
    <property type="entry name" value="Mev_gal_kin"/>
</dbReference>
<protein>
    <recommendedName>
        <fullName evidence="11">Mevalonate kinase</fullName>
        <shortName evidence="11">MK</shortName>
        <shortName evidence="11">MVK</shortName>
        <ecNumber evidence="11">2.7.1.36</ecNumber>
    </recommendedName>
</protein>
<feature type="active site" description="Proton acceptor" evidence="11">
    <location>
        <position position="149"/>
    </location>
</feature>
<evidence type="ECO:0000259" key="13">
    <source>
        <dbReference type="Pfam" id="PF08544"/>
    </source>
</evidence>
<evidence type="ECO:0000256" key="1">
    <source>
        <dbReference type="ARBA" id="ARBA00022490"/>
    </source>
</evidence>
<dbReference type="Pfam" id="PF00288">
    <property type="entry name" value="GHMP_kinases_N"/>
    <property type="match status" value="1"/>
</dbReference>
<dbReference type="InterPro" id="IPR020568">
    <property type="entry name" value="Ribosomal_Su5_D2-typ_SF"/>
</dbReference>
<evidence type="ECO:0000256" key="6">
    <source>
        <dbReference type="ARBA" id="ARBA00022840"/>
    </source>
</evidence>